<gene>
    <name evidence="3" type="primary">LOC113468380</name>
</gene>
<dbReference type="KEGG" id="dci:113468380"/>
<protein>
    <submittedName>
        <fullName evidence="3">Uncharacterized protein LOC113468380</fullName>
    </submittedName>
</protein>
<dbReference type="PaxDb" id="121845-A0A3Q0J2S4"/>
<dbReference type="SUPFAM" id="SSF56672">
    <property type="entry name" value="DNA/RNA polymerases"/>
    <property type="match status" value="1"/>
</dbReference>
<dbReference type="RefSeq" id="XP_026681035.1">
    <property type="nucleotide sequence ID" value="XM_026825234.1"/>
</dbReference>
<reference evidence="3" key="1">
    <citation type="submission" date="2025-08" db="UniProtKB">
        <authorList>
            <consortium name="RefSeq"/>
        </authorList>
    </citation>
    <scope>IDENTIFICATION</scope>
</reference>
<dbReference type="AlphaFoldDB" id="A0A3Q0J2S4"/>
<dbReference type="PANTHER" id="PTHR35450">
    <property type="entry name" value="REVERSE TRANSCRIPTASE DOMAIN-CONTAINING PROTEIN"/>
    <property type="match status" value="1"/>
</dbReference>
<feature type="domain" description="Reverse transcriptase" evidence="1">
    <location>
        <begin position="1"/>
        <end position="150"/>
    </location>
</feature>
<name>A0A3Q0J2S4_DIACI</name>
<dbReference type="InterPro" id="IPR043502">
    <property type="entry name" value="DNA/RNA_pol_sf"/>
</dbReference>
<dbReference type="STRING" id="121845.A0A3Q0J2S4"/>
<evidence type="ECO:0000313" key="3">
    <source>
        <dbReference type="RefSeq" id="XP_026681035.1"/>
    </source>
</evidence>
<dbReference type="PANTHER" id="PTHR35450:SF2">
    <property type="entry name" value="REVERSE TRANSCRIPTASE DOMAIN-CONTAINING PROTEIN"/>
    <property type="match status" value="1"/>
</dbReference>
<dbReference type="Pfam" id="PF00078">
    <property type="entry name" value="RVT_1"/>
    <property type="match status" value="1"/>
</dbReference>
<sequence>MKKWQTTITLKVNTETMKTAKVQIKRGIYQGDSLSSLLFCICMNPLSTLLKHNDKGFQIKTRENNHTLTHLFYIDDLKLYGNSEENLLNSIELVEKYSKEIKMELGTNKCKIQAIQKGKLTTEVEYTTANLEKIDAIEPTEYYKYLGVEQCQTIDHTKAKGKIKNLFNSRLKTLMKSSLNSKNLTKAVNTFAIPILTYSFGIINWSKTELEALERNLRTTLTKFNKHHPKSACERITIPRNQGGRGFIDITHMHNKQIQNIKEYFWNKQTESDLIRVATQADQNYTPLNLSEQPSTITNIPINQLQRKINEWKTKSLHDKCRWCGQQSETIQHLMAGCQVLSQNDYTKRHDNMGKILHQALEIKLISSNKDTPYWKYEPQPVIETNDHVIYWNRTIYTDRTVGHNRPDSVVICKKERTAHIIDYSVVNNNNVLTTYNEKIRRYQDLKEEIKEQWNIQTVKIHPIIMSTSGIVPKTMAKHLQELNIHKSIIAKMQHSVILSICNLIRKTLN</sequence>
<dbReference type="Proteomes" id="UP000079169">
    <property type="component" value="Unplaced"/>
</dbReference>
<evidence type="ECO:0000313" key="2">
    <source>
        <dbReference type="Proteomes" id="UP000079169"/>
    </source>
</evidence>
<evidence type="ECO:0000259" key="1">
    <source>
        <dbReference type="PROSITE" id="PS50878"/>
    </source>
</evidence>
<organism evidence="2 3">
    <name type="scientific">Diaphorina citri</name>
    <name type="common">Asian citrus psyllid</name>
    <dbReference type="NCBI Taxonomy" id="121845"/>
    <lineage>
        <taxon>Eukaryota</taxon>
        <taxon>Metazoa</taxon>
        <taxon>Ecdysozoa</taxon>
        <taxon>Arthropoda</taxon>
        <taxon>Hexapoda</taxon>
        <taxon>Insecta</taxon>
        <taxon>Pterygota</taxon>
        <taxon>Neoptera</taxon>
        <taxon>Paraneoptera</taxon>
        <taxon>Hemiptera</taxon>
        <taxon>Sternorrhyncha</taxon>
        <taxon>Psylloidea</taxon>
        <taxon>Psyllidae</taxon>
        <taxon>Diaphorininae</taxon>
        <taxon>Diaphorina</taxon>
    </lineage>
</organism>
<proteinExistence type="predicted"/>
<dbReference type="PROSITE" id="PS50878">
    <property type="entry name" value="RT_POL"/>
    <property type="match status" value="1"/>
</dbReference>
<dbReference type="GO" id="GO:0071897">
    <property type="term" value="P:DNA biosynthetic process"/>
    <property type="evidence" value="ECO:0007669"/>
    <property type="project" value="UniProtKB-ARBA"/>
</dbReference>
<dbReference type="InterPro" id="IPR000477">
    <property type="entry name" value="RT_dom"/>
</dbReference>
<keyword evidence="2" id="KW-1185">Reference proteome</keyword>
<accession>A0A3Q0J2S4</accession>
<dbReference type="GeneID" id="113468380"/>